<accession>W8NV79</accession>
<sequence>MELLSVANSTYFTLLSYNASNDVLTLARSFVELEKGVLLIVNGSTSLNSSLSSGNYEVARQHIASVVDGISLVRNSLQIISEFSFGVNGSEASLNTTALDELVVEISREFRSKENAVNEAAGLRFSIFVSKARPFVGENVTIFGYAPNMSRVVLHIGNYSVLLPVAEGKFSYVYSFPSTGVYEVYAVGTNATGEHRSNTVEVEVLRVPVFITFGTCANLSGVCGYVSDALGNPLKNAPLVVRWGSTARGVFTDRDGQFFVPLKTTGPVWVDVLYFGDEVHSPASAFTEFVPQRVPLIIKLSVSKVSPFSGEATVEGRLLPSPGGLIALDVYVDGSFYSRLFVSKGEFTLTIPTGSRPHEVYVVFRGNQRYLPARSNTLVITPPLIPMARVALFVSLLVIAFLAYRMFGRESSGSPERVEKPDSGSLEWGLKERAFSSVREVYVLVYSALLRLRGLPRSTTPRELLGEFRRFPFGKDLLTLTTLHELEVYRGIKAKASTVRGAVRTASRVLLSAIIGDEL</sequence>
<dbReference type="HOGENOM" id="CLU_489697_0_0_2"/>
<dbReference type="EMBL" id="CP007264">
    <property type="protein sequence ID" value="AHL23087.1"/>
    <property type="molecule type" value="Genomic_DNA"/>
</dbReference>
<keyword evidence="1" id="KW-1133">Transmembrane helix</keyword>
<dbReference type="AlphaFoldDB" id="W8NV79"/>
<keyword evidence="3" id="KW-1185">Reference proteome</keyword>
<gene>
    <name evidence="2" type="ORF">BD01_1476</name>
</gene>
<dbReference type="KEGG" id="tnu:BD01_1476"/>
<keyword evidence="1" id="KW-0472">Membrane</keyword>
<evidence type="ECO:0000313" key="3">
    <source>
        <dbReference type="Proteomes" id="UP000019434"/>
    </source>
</evidence>
<protein>
    <recommendedName>
        <fullName evidence="4">DUF4129 domain-containing protein</fullName>
    </recommendedName>
</protein>
<dbReference type="SUPFAM" id="SSF49464">
    <property type="entry name" value="Carboxypeptidase regulatory domain-like"/>
    <property type="match status" value="1"/>
</dbReference>
<evidence type="ECO:0000256" key="1">
    <source>
        <dbReference type="SAM" id="Phobius"/>
    </source>
</evidence>
<evidence type="ECO:0000313" key="2">
    <source>
        <dbReference type="EMBL" id="AHL23087.1"/>
    </source>
</evidence>
<dbReference type="Proteomes" id="UP000019434">
    <property type="component" value="Chromosome"/>
</dbReference>
<evidence type="ECO:0008006" key="4">
    <source>
        <dbReference type="Google" id="ProtNLM"/>
    </source>
</evidence>
<feature type="transmembrane region" description="Helical" evidence="1">
    <location>
        <begin position="384"/>
        <end position="404"/>
    </location>
</feature>
<keyword evidence="1" id="KW-0812">Transmembrane</keyword>
<dbReference type="STRING" id="195522.BD01_1476"/>
<dbReference type="eggNOG" id="arCOG02487">
    <property type="taxonomic scope" value="Archaea"/>
</dbReference>
<organism evidence="2 3">
    <name type="scientific">Thermococcus nautili</name>
    <dbReference type="NCBI Taxonomy" id="195522"/>
    <lineage>
        <taxon>Archaea</taxon>
        <taxon>Methanobacteriati</taxon>
        <taxon>Methanobacteriota</taxon>
        <taxon>Thermococci</taxon>
        <taxon>Thermococcales</taxon>
        <taxon>Thermococcaceae</taxon>
        <taxon>Thermococcus</taxon>
    </lineage>
</organism>
<proteinExistence type="predicted"/>
<reference evidence="2 3" key="1">
    <citation type="submission" date="2014-02" db="EMBL/GenBank/DDBJ databases">
        <title>Genome Sequence of an Hyperthermophilic Archaeon, Thermococcus nautili 30-1, producing viral vesicles.</title>
        <authorList>
            <person name="Oberto J."/>
            <person name="Gaudin M."/>
            <person name="Cossu M."/>
            <person name="Gorlas A."/>
            <person name="Slesarev A."/>
            <person name="Marguet E."/>
            <person name="Forterre P."/>
        </authorList>
    </citation>
    <scope>NUCLEOTIDE SEQUENCE [LARGE SCALE GENOMIC DNA]</scope>
    <source>
        <strain evidence="2 3">30-1</strain>
    </source>
</reference>
<name>W8NV79_9EURY</name>
<dbReference type="InterPro" id="IPR008969">
    <property type="entry name" value="CarboxyPept-like_regulatory"/>
</dbReference>